<evidence type="ECO:0000313" key="3">
    <source>
        <dbReference type="EMBL" id="MBA0571969.1"/>
    </source>
</evidence>
<organism evidence="3 4">
    <name type="scientific">Gossypium lobatum</name>
    <dbReference type="NCBI Taxonomy" id="34289"/>
    <lineage>
        <taxon>Eukaryota</taxon>
        <taxon>Viridiplantae</taxon>
        <taxon>Streptophyta</taxon>
        <taxon>Embryophyta</taxon>
        <taxon>Tracheophyta</taxon>
        <taxon>Spermatophyta</taxon>
        <taxon>Magnoliopsida</taxon>
        <taxon>eudicotyledons</taxon>
        <taxon>Gunneridae</taxon>
        <taxon>Pentapetalae</taxon>
        <taxon>rosids</taxon>
        <taxon>malvids</taxon>
        <taxon>Malvales</taxon>
        <taxon>Malvaceae</taxon>
        <taxon>Malvoideae</taxon>
        <taxon>Gossypium</taxon>
    </lineage>
</organism>
<evidence type="ECO:0000259" key="2">
    <source>
        <dbReference type="SMART" id="SM01355"/>
    </source>
</evidence>
<comment type="caution">
    <text evidence="3">The sequence shown here is derived from an EMBL/GenBank/DDBJ whole genome shotgun (WGS) entry which is preliminary data.</text>
</comment>
<feature type="domain" description="AP-3 complex subunit beta C-terminal" evidence="2">
    <location>
        <begin position="96"/>
        <end position="232"/>
    </location>
</feature>
<reference evidence="3 4" key="1">
    <citation type="journal article" date="2019" name="Genome Biol. Evol.">
        <title>Insights into the evolution of the New World diploid cottons (Gossypium, subgenus Houzingenia) based on genome sequencing.</title>
        <authorList>
            <person name="Grover C.E."/>
            <person name="Arick M.A. 2nd"/>
            <person name="Thrash A."/>
            <person name="Conover J.L."/>
            <person name="Sanders W.S."/>
            <person name="Peterson D.G."/>
            <person name="Frelichowski J.E."/>
            <person name="Scheffler J.A."/>
            <person name="Scheffler B.E."/>
            <person name="Wendel J.F."/>
        </authorList>
    </citation>
    <scope>NUCLEOTIDE SEQUENCE [LARGE SCALE GENOMIC DNA]</scope>
    <source>
        <strain evidence="3">157</strain>
        <tissue evidence="3">Leaf</tissue>
    </source>
</reference>
<feature type="compositionally biased region" description="Polar residues" evidence="1">
    <location>
        <begin position="48"/>
        <end position="60"/>
    </location>
</feature>
<accession>A0A7J8N4T7</accession>
<keyword evidence="4" id="KW-1185">Reference proteome</keyword>
<dbReference type="SMART" id="SM01355">
    <property type="entry name" value="AP3B1_C"/>
    <property type="match status" value="1"/>
</dbReference>
<dbReference type="Pfam" id="PF14796">
    <property type="entry name" value="AP3B1_C"/>
    <property type="match status" value="1"/>
</dbReference>
<sequence length="272" mass="30023">MVLHTAPWYEPLPKPCCLLLDDINEPEGTCIIMKEAANYSGTDDHGTSSDPSVNESASDYGSQHSFSGSRSSGHVMMVNQNGVFHSSSGKLGELMSNRALESWLEEQHGSSNPGMLEQSQVRKSSARISIGDVGKQIKPKSYSLLEPANGNDLKVDYSFSSEIPSISHLLVCIEVSFKNCSSETISGIKFVNVESNRASSDNVPTLLTLFYDGEKLPVKLRPNIGYFVKPLQMDVEAFTDKESHLLGMFEYSRSCTFTDDIEELNKDFLFNP</sequence>
<gene>
    <name evidence="3" type="ORF">Golob_002337</name>
</gene>
<proteinExistence type="predicted"/>
<dbReference type="AlphaFoldDB" id="A0A7J8N4T7"/>
<feature type="region of interest" description="Disordered" evidence="1">
    <location>
        <begin position="39"/>
        <end position="72"/>
    </location>
</feature>
<dbReference type="Proteomes" id="UP000593572">
    <property type="component" value="Unassembled WGS sequence"/>
</dbReference>
<name>A0A7J8N4T7_9ROSI</name>
<evidence type="ECO:0000256" key="1">
    <source>
        <dbReference type="SAM" id="MobiDB-lite"/>
    </source>
</evidence>
<dbReference type="InterPro" id="IPR029390">
    <property type="entry name" value="AP3B_C"/>
</dbReference>
<dbReference type="EMBL" id="JABEZX010000012">
    <property type="protein sequence ID" value="MBA0571969.1"/>
    <property type="molecule type" value="Genomic_DNA"/>
</dbReference>
<evidence type="ECO:0000313" key="4">
    <source>
        <dbReference type="Proteomes" id="UP000593572"/>
    </source>
</evidence>
<protein>
    <recommendedName>
        <fullName evidence="2">AP-3 complex subunit beta C-terminal domain-containing protein</fullName>
    </recommendedName>
</protein>
<feature type="compositionally biased region" description="Low complexity" evidence="1">
    <location>
        <begin position="61"/>
        <end position="72"/>
    </location>
</feature>